<name>A0ACD1A8L7_9FIRM</name>
<proteinExistence type="predicted"/>
<accession>A0ACD1A8L7</accession>
<sequence length="249" mass="28245">MSRKKKHTQHEEEAGEAWLLPYSDLMTLLLAVFIVLFAVSQIDAQKAQDMSERFSETMMDQNYVQSMKGSDSTQEGEQQAAPPQPVTEEEQMEELKTELDEKMTQEHMTGSVSTSIDKRGLVISLNNAMFFEPGSAEIKKEYETTLIGISDLMGNIDNYIRVEGHTDNVPMNSEMYPSNWDLSVARATSVVRLFYGRSGVDPEKLIAVGYGEYRPIADNSTEVGRQKNRRIDIIVLNDKYSDLERSIIR</sequence>
<dbReference type="EMBL" id="CP042469">
    <property type="protein sequence ID" value="QOX62670.1"/>
    <property type="molecule type" value="Genomic_DNA"/>
</dbReference>
<gene>
    <name evidence="1" type="ORF">FRZ06_04560</name>
</gene>
<evidence type="ECO:0000313" key="1">
    <source>
        <dbReference type="EMBL" id="QOX62670.1"/>
    </source>
</evidence>
<keyword evidence="2" id="KW-1185">Reference proteome</keyword>
<dbReference type="Proteomes" id="UP000594014">
    <property type="component" value="Chromosome"/>
</dbReference>
<reference evidence="1" key="1">
    <citation type="submission" date="2019-08" db="EMBL/GenBank/DDBJ databases">
        <title>Genome sequence of Clostridiales bacterium MT110.</title>
        <authorList>
            <person name="Cao J."/>
        </authorList>
    </citation>
    <scope>NUCLEOTIDE SEQUENCE</scope>
    <source>
        <strain evidence="1">MT110</strain>
    </source>
</reference>
<protein>
    <submittedName>
        <fullName evidence="1">OmpA family protein</fullName>
    </submittedName>
</protein>
<evidence type="ECO:0000313" key="2">
    <source>
        <dbReference type="Proteomes" id="UP000594014"/>
    </source>
</evidence>
<organism evidence="1 2">
    <name type="scientific">Anoxybacterium hadale</name>
    <dbReference type="NCBI Taxonomy" id="3408580"/>
    <lineage>
        <taxon>Bacteria</taxon>
        <taxon>Bacillati</taxon>
        <taxon>Bacillota</taxon>
        <taxon>Clostridia</taxon>
        <taxon>Peptostreptococcales</taxon>
        <taxon>Anaerovoracaceae</taxon>
        <taxon>Anoxybacterium</taxon>
    </lineage>
</organism>